<reference evidence="1 2" key="1">
    <citation type="submission" date="2019-07" db="EMBL/GenBank/DDBJ databases">
        <title>Draft genome for Aliikangiella sp. M105.</title>
        <authorList>
            <person name="Wang G."/>
        </authorList>
    </citation>
    <scope>NUCLEOTIDE SEQUENCE [LARGE SCALE GENOMIC DNA]</scope>
    <source>
        <strain evidence="1 2">M105</strain>
    </source>
</reference>
<keyword evidence="1" id="KW-0808">Transferase</keyword>
<sequence>MSIICLEGASAVGKTTVSKILESEYGFVRIAEVNELFERPRYESSTWYFERQVNRSQLAREISANGGKAVLDGDPFQPVWYNWIYAKEGLQPIIEVFDFYKSSVLSGDIEFPKKYILLNASISDLKTRKESDKTRSRRNFNKHLKLIEPQRAYFEGMNSIIENYVDFVESDKPHNVVVKISNLSNPTQEITNSQLIDAMCQFVANRT</sequence>
<dbReference type="AlphaFoldDB" id="A0A545UIZ9"/>
<keyword evidence="2" id="KW-1185">Reference proteome</keyword>
<dbReference type="Gene3D" id="3.40.50.300">
    <property type="entry name" value="P-loop containing nucleotide triphosphate hydrolases"/>
    <property type="match status" value="1"/>
</dbReference>
<dbReference type="OrthoDB" id="8281890at2"/>
<dbReference type="SUPFAM" id="SSF52540">
    <property type="entry name" value="P-loop containing nucleoside triphosphate hydrolases"/>
    <property type="match status" value="1"/>
</dbReference>
<comment type="caution">
    <text evidence="1">The sequence shown here is derived from an EMBL/GenBank/DDBJ whole genome shotgun (WGS) entry which is preliminary data.</text>
</comment>
<gene>
    <name evidence="1" type="ORF">FLL46_00740</name>
</gene>
<organism evidence="1 2">
    <name type="scientific">Aliikangiella coralliicola</name>
    <dbReference type="NCBI Taxonomy" id="2592383"/>
    <lineage>
        <taxon>Bacteria</taxon>
        <taxon>Pseudomonadati</taxon>
        <taxon>Pseudomonadota</taxon>
        <taxon>Gammaproteobacteria</taxon>
        <taxon>Oceanospirillales</taxon>
        <taxon>Pleioneaceae</taxon>
        <taxon>Aliikangiella</taxon>
    </lineage>
</organism>
<evidence type="ECO:0000313" key="2">
    <source>
        <dbReference type="Proteomes" id="UP000315439"/>
    </source>
</evidence>
<dbReference type="GO" id="GO:0016740">
    <property type="term" value="F:transferase activity"/>
    <property type="evidence" value="ECO:0007669"/>
    <property type="project" value="UniProtKB-KW"/>
</dbReference>
<dbReference type="RefSeq" id="WP_142891505.1">
    <property type="nucleotide sequence ID" value="NZ_ML660160.1"/>
</dbReference>
<dbReference type="InterPro" id="IPR027417">
    <property type="entry name" value="P-loop_NTPase"/>
</dbReference>
<evidence type="ECO:0000313" key="1">
    <source>
        <dbReference type="EMBL" id="TQV89441.1"/>
    </source>
</evidence>
<accession>A0A545UIZ9</accession>
<proteinExistence type="predicted"/>
<dbReference type="Proteomes" id="UP000315439">
    <property type="component" value="Unassembled WGS sequence"/>
</dbReference>
<name>A0A545UIZ9_9GAMM</name>
<dbReference type="EMBL" id="VIKS01000001">
    <property type="protein sequence ID" value="TQV89441.1"/>
    <property type="molecule type" value="Genomic_DNA"/>
</dbReference>
<protein>
    <submittedName>
        <fullName evidence="1">Chloramphenicol acetyltransferase</fullName>
    </submittedName>
</protein>